<evidence type="ECO:0000313" key="2">
    <source>
        <dbReference type="Proteomes" id="UP000054047"/>
    </source>
</evidence>
<reference evidence="1 2" key="1">
    <citation type="submission" date="2013-12" db="EMBL/GenBank/DDBJ databases">
        <title>Draft genome of the parsitic nematode Ancylostoma duodenale.</title>
        <authorList>
            <person name="Mitreva M."/>
        </authorList>
    </citation>
    <scope>NUCLEOTIDE SEQUENCE [LARGE SCALE GENOMIC DNA]</scope>
    <source>
        <strain evidence="1 2">Zhejiang</strain>
    </source>
</reference>
<proteinExistence type="predicted"/>
<organism evidence="1 2">
    <name type="scientific">Ancylostoma duodenale</name>
    <dbReference type="NCBI Taxonomy" id="51022"/>
    <lineage>
        <taxon>Eukaryota</taxon>
        <taxon>Metazoa</taxon>
        <taxon>Ecdysozoa</taxon>
        <taxon>Nematoda</taxon>
        <taxon>Chromadorea</taxon>
        <taxon>Rhabditida</taxon>
        <taxon>Rhabditina</taxon>
        <taxon>Rhabditomorpha</taxon>
        <taxon>Strongyloidea</taxon>
        <taxon>Ancylostomatidae</taxon>
        <taxon>Ancylostomatinae</taxon>
        <taxon>Ancylostoma</taxon>
    </lineage>
</organism>
<evidence type="ECO:0000313" key="1">
    <source>
        <dbReference type="EMBL" id="KIH69300.1"/>
    </source>
</evidence>
<name>A0A0C2H612_9BILA</name>
<keyword evidence="2" id="KW-1185">Reference proteome</keyword>
<accession>A0A0C2H612</accession>
<sequence>MKNLQYRFYYGIAPSNLHCRRSSEYAKAALFPWNVHYDLGAYRPPPKPNHRVFIAVVRGFAKVIVEIDFGDAITIHMYDEWSTLAKELLETQQMMSIIVV</sequence>
<dbReference type="Proteomes" id="UP000054047">
    <property type="component" value="Unassembled WGS sequence"/>
</dbReference>
<dbReference type="AlphaFoldDB" id="A0A0C2H612"/>
<protein>
    <submittedName>
        <fullName evidence="1">Uncharacterized protein</fullName>
    </submittedName>
</protein>
<dbReference type="EMBL" id="KN726183">
    <property type="protein sequence ID" value="KIH69300.1"/>
    <property type="molecule type" value="Genomic_DNA"/>
</dbReference>
<gene>
    <name evidence="1" type="ORF">ANCDUO_00357</name>
</gene>